<keyword evidence="3" id="KW-1185">Reference proteome</keyword>
<evidence type="ECO:0000313" key="2">
    <source>
        <dbReference type="EMBL" id="KAF0979179.1"/>
    </source>
</evidence>
<comment type="caution">
    <text evidence="2">The sequence shown here is derived from an EMBL/GenBank/DDBJ whole genome shotgun (WGS) entry which is preliminary data.</text>
</comment>
<proteinExistence type="predicted"/>
<gene>
    <name evidence="2" type="ORF">FDP41_001522</name>
</gene>
<dbReference type="Proteomes" id="UP000444721">
    <property type="component" value="Unassembled WGS sequence"/>
</dbReference>
<dbReference type="EMBL" id="VFQX01000027">
    <property type="protein sequence ID" value="KAF0979179.1"/>
    <property type="molecule type" value="Genomic_DNA"/>
</dbReference>
<dbReference type="VEuPathDB" id="AmoebaDB:FDP41_001522"/>
<accession>A0A6A5C1S6</accession>
<evidence type="ECO:0000313" key="3">
    <source>
        <dbReference type="Proteomes" id="UP000444721"/>
    </source>
</evidence>
<feature type="region of interest" description="Disordered" evidence="1">
    <location>
        <begin position="1"/>
        <end position="140"/>
    </location>
</feature>
<dbReference type="VEuPathDB" id="AmoebaDB:NfTy_053480"/>
<feature type="compositionally biased region" description="Low complexity" evidence="1">
    <location>
        <begin position="25"/>
        <end position="45"/>
    </location>
</feature>
<reference evidence="2 3" key="1">
    <citation type="journal article" date="2019" name="Sci. Rep.">
        <title>Nanopore sequencing improves the draft genome of the human pathogenic amoeba Naegleria fowleri.</title>
        <authorList>
            <person name="Liechti N."/>
            <person name="Schurch N."/>
            <person name="Bruggmann R."/>
            <person name="Wittwer M."/>
        </authorList>
    </citation>
    <scope>NUCLEOTIDE SEQUENCE [LARGE SCALE GENOMIC DNA]</scope>
    <source>
        <strain evidence="2 3">ATCC 30894</strain>
    </source>
</reference>
<dbReference type="AlphaFoldDB" id="A0A6A5C1S6"/>
<dbReference type="VEuPathDB" id="AmoebaDB:NF0108670"/>
<feature type="compositionally biased region" description="Basic residues" evidence="1">
    <location>
        <begin position="122"/>
        <end position="133"/>
    </location>
</feature>
<name>A0A6A5C1S6_NAEFO</name>
<feature type="compositionally biased region" description="Polar residues" evidence="1">
    <location>
        <begin position="52"/>
        <end position="62"/>
    </location>
</feature>
<organism evidence="2 3">
    <name type="scientific">Naegleria fowleri</name>
    <name type="common">Brain eating amoeba</name>
    <dbReference type="NCBI Taxonomy" id="5763"/>
    <lineage>
        <taxon>Eukaryota</taxon>
        <taxon>Discoba</taxon>
        <taxon>Heterolobosea</taxon>
        <taxon>Tetramitia</taxon>
        <taxon>Eutetramitia</taxon>
        <taxon>Vahlkampfiidae</taxon>
        <taxon>Naegleria</taxon>
    </lineage>
</organism>
<dbReference type="OrthoDB" id="10462155at2759"/>
<feature type="compositionally biased region" description="Basic and acidic residues" evidence="1">
    <location>
        <begin position="1"/>
        <end position="21"/>
    </location>
</feature>
<sequence>MLRDKLKRIQKELKNEKKKQEAAMSSSLKEAPSSSSGNSSTLLTKSQHEKSLATNIPNSKQGNNDPDMKSSKKSPSSLSKSKKGDSKPSSSSNNDDTNNTDKTESKKRKLDQALSNSEQKSSKKKNKNPKKKKKQEEKEGAVLKVQNENIFITEQQFKECFPNCSAVLRIGPRLILVAFEKEEQAIEYLKQEEEKQATTKASDELQNDHNYKKISVKKDINGQQFTISLHGTKDIYRPSWFDVKPRTTSGVSLGLNENQKVTSKFASFLEKSLLEKFGSSENVSISDIHKGKIVFFEDASVEEKFKNLIESGAFSVPPEYIREKKKKERKSKK</sequence>
<feature type="compositionally biased region" description="Low complexity" evidence="1">
    <location>
        <begin position="87"/>
        <end position="97"/>
    </location>
</feature>
<protein>
    <submittedName>
        <fullName evidence="2">Uncharacterized protein</fullName>
    </submittedName>
</protein>
<evidence type="ECO:0000256" key="1">
    <source>
        <dbReference type="SAM" id="MobiDB-lite"/>
    </source>
</evidence>
<dbReference type="GeneID" id="68108740"/>
<dbReference type="RefSeq" id="XP_044563892.1">
    <property type="nucleotide sequence ID" value="XM_044704616.1"/>
</dbReference>